<dbReference type="InterPro" id="IPR006626">
    <property type="entry name" value="PbH1"/>
</dbReference>
<dbReference type="InterPro" id="IPR011050">
    <property type="entry name" value="Pectin_lyase_fold/virulence"/>
</dbReference>
<keyword evidence="1" id="KW-0732">Signal</keyword>
<dbReference type="RefSeq" id="WP_259124303.1">
    <property type="nucleotide sequence ID" value="NZ_JANUAE010000012.1"/>
</dbReference>
<dbReference type="SMART" id="SM00710">
    <property type="entry name" value="PbH1"/>
    <property type="match status" value="12"/>
</dbReference>
<evidence type="ECO:0000256" key="3">
    <source>
        <dbReference type="ARBA" id="ARBA00023180"/>
    </source>
</evidence>
<dbReference type="Gene3D" id="2.60.40.4070">
    <property type="match status" value="1"/>
</dbReference>
<sequence>MSGTLTENTTFTSGDTTTVVGDLTVQAGVTLTIESGAFVEVDGNYAITVNGVIDANGTDSAPITITSGPSDPSPGDWKGLSFTGTVAESSVLEHVEIKYASTGISANGVSSGAALQLQSVTIEQTSSDGLSVTDAVVEVTGGTVESVGSRGIFVRGNDADVTVDGVMVAQNGSKVRTGSCVRVRDGTLNLTGAELRRCAVGLDVSHKNDYSDNTGDPQNVVATGNTIAENQSGIRVSPNQAGRSGNSSKYPSTLEVRENQITANIDAAVSVGDGNNARQTELDFTKNWWGTTDAVEIAGRIRGDQSDDGGSAFVDFLPMWDSPPGDSPQATRTGPDGQTFWNGRIDQAQTWSPGDQTTLVGKTIFTAGLTIEAGATVESTDNALIAKGPLTATGTSDQPITFTSEDATPERGDWYGVVLDGTQVDQIEHWTVEYAREGLAIKNIQPSTALPVGNLSVDSTSGNGVLMNEARVSASGWSIADVGGTGVVIKNGSQQTTFSSPTIKQVGSDGMSVTDAVVEVTGGTVESVGSRGIFVRGNDADVTVDGVMVAQNGSKVRTGSCVRVRDGTLNLTGAELRRCAVGLDVSHKNDYSDNTGDPQNVVATGNTIAENQSGIRVSPNQAGRSGNSSKYPSTLEVRENQITANIDAAVSVGDGNNARQTELDFTKNWWGTTDAVEIAGRIRGDQSDDGGSAFVDFLPMWDSPPGDSPQATRTGPDGQTFWNGRISETRSWRQSNSPHVVVGAVVLEESRSLTVEQGSEVQFLKNGLEARGSLVLQGTEDARVQMGLHESSPVDRWGGITLRGGGARTSRLLYATLQNVGTGVRVNSIPRVGQESYPELEGLLIKNSGRGISIKGSRVDIRRSRIVNFSSEGVRVTGADANVEIFDESTLAQDGSRIRNGTCLAVQNRAKTVVQASTIAACNRGVNVYSQGSNVPDVEVSGSVLTRNSTGFRIDPKGGGDAYPEVVAVENDLLGNEDWNVRVEKGNKPGETTLDFTQNWWGTTDSADVAAKIRDSGDSKDLATVDFGDRRSEENGEYGLADINTDGRTDGFDLSILASAFGSMSGDESYNPDADLEADDRIDGFDLSLLGTRFGRLGATPLQRTEKSAPRLMAAGGDRSTVDYSSRPDSVLRATPTRLTVESGTGPFVEGDTVQYRLRVENTPSLFAVSAQLHYEEGKMRFARGQTGEFLRGDKDASVIGLSEADDGQGALGLTRTRAHRHDSPSGSGHVATLQFVTRVPLEQAPSLGLSEVGLLAPDGRTAYETSVEGKTTTPGEPITPEEYALQGNYPNPFSRSTTLALQLPEEEFVTVEVYDTMGRRVKTIVSRRMKAGTHKLQFDAQGLASGTYFCRMRAGEKVSTTQMSVVR</sequence>
<dbReference type="Gene3D" id="1.10.1330.10">
    <property type="entry name" value="Dockerin domain"/>
    <property type="match status" value="1"/>
</dbReference>
<protein>
    <submittedName>
        <fullName evidence="6">Ribosome-associated protein YbcJ (S4-like RNA binding protein)</fullName>
    </submittedName>
</protein>
<evidence type="ECO:0000256" key="2">
    <source>
        <dbReference type="ARBA" id="ARBA00022737"/>
    </source>
</evidence>
<dbReference type="InterPro" id="IPR036439">
    <property type="entry name" value="Dockerin_dom_sf"/>
</dbReference>
<dbReference type="PANTHER" id="PTHR47653">
    <property type="entry name" value="PROTEIN BARK BEETLE"/>
    <property type="match status" value="1"/>
</dbReference>
<dbReference type="Pfam" id="PF18962">
    <property type="entry name" value="Por_Secre_tail"/>
    <property type="match status" value="1"/>
</dbReference>
<dbReference type="InterPro" id="IPR039448">
    <property type="entry name" value="Beta_helix"/>
</dbReference>
<dbReference type="InterPro" id="IPR053243">
    <property type="entry name" value="SJ_maturation_regulator"/>
</dbReference>
<dbReference type="Proteomes" id="UP001155057">
    <property type="component" value="Unassembled WGS sequence"/>
</dbReference>
<proteinExistence type="predicted"/>
<evidence type="ECO:0000259" key="5">
    <source>
        <dbReference type="Pfam" id="PF18962"/>
    </source>
</evidence>
<feature type="domain" description="Right handed beta helix" evidence="4">
    <location>
        <begin position="103"/>
        <end position="276"/>
    </location>
</feature>
<evidence type="ECO:0000259" key="4">
    <source>
        <dbReference type="Pfam" id="PF13229"/>
    </source>
</evidence>
<name>A0A9X2Q477_9BACT</name>
<keyword evidence="3" id="KW-0325">Glycoprotein</keyword>
<gene>
    <name evidence="6" type="ORF">GGP61_002905</name>
</gene>
<dbReference type="GO" id="GO:0000272">
    <property type="term" value="P:polysaccharide catabolic process"/>
    <property type="evidence" value="ECO:0007669"/>
    <property type="project" value="InterPro"/>
</dbReference>
<dbReference type="GO" id="GO:0016020">
    <property type="term" value="C:membrane"/>
    <property type="evidence" value="ECO:0007669"/>
    <property type="project" value="TreeGrafter"/>
</dbReference>
<keyword evidence="2" id="KW-0677">Repeat</keyword>
<reference evidence="6" key="1">
    <citation type="submission" date="2022-08" db="EMBL/GenBank/DDBJ databases">
        <title>Genomic Encyclopedia of Type Strains, Phase V (KMG-V): Genome sequencing to study the core and pangenomes of soil and plant-associated prokaryotes.</title>
        <authorList>
            <person name="Whitman W."/>
        </authorList>
    </citation>
    <scope>NUCLEOTIDE SEQUENCE</scope>
    <source>
        <strain evidence="6">SP3049</strain>
    </source>
</reference>
<dbReference type="InterPro" id="IPR012334">
    <property type="entry name" value="Pectin_lyas_fold"/>
</dbReference>
<organism evidence="6 7">
    <name type="scientific">Salinibacter ruber</name>
    <dbReference type="NCBI Taxonomy" id="146919"/>
    <lineage>
        <taxon>Bacteria</taxon>
        <taxon>Pseudomonadati</taxon>
        <taxon>Rhodothermota</taxon>
        <taxon>Rhodothermia</taxon>
        <taxon>Rhodothermales</taxon>
        <taxon>Salinibacteraceae</taxon>
        <taxon>Salinibacter</taxon>
    </lineage>
</organism>
<comment type="caution">
    <text evidence="6">The sequence shown here is derived from an EMBL/GenBank/DDBJ whole genome shotgun (WGS) entry which is preliminary data.</text>
</comment>
<feature type="domain" description="Right handed beta helix" evidence="4">
    <location>
        <begin position="413"/>
        <end position="546"/>
    </location>
</feature>
<accession>A0A9X2Q477</accession>
<dbReference type="InterPro" id="IPR026444">
    <property type="entry name" value="Secre_tail"/>
</dbReference>
<dbReference type="GO" id="GO:0045217">
    <property type="term" value="P:cell-cell junction maintenance"/>
    <property type="evidence" value="ECO:0007669"/>
    <property type="project" value="TreeGrafter"/>
</dbReference>
<evidence type="ECO:0000313" key="6">
    <source>
        <dbReference type="EMBL" id="MCS3711272.1"/>
    </source>
</evidence>
<feature type="domain" description="Secretion system C-terminal sorting" evidence="5">
    <location>
        <begin position="1290"/>
        <end position="1362"/>
    </location>
</feature>
<dbReference type="SUPFAM" id="SSF51126">
    <property type="entry name" value="Pectin lyase-like"/>
    <property type="match status" value="3"/>
</dbReference>
<dbReference type="PANTHER" id="PTHR47653:SF1">
    <property type="entry name" value="DELETED IN MALIGNANT BRAIN TUMORS 1 PROTEIN"/>
    <property type="match status" value="1"/>
</dbReference>
<dbReference type="EMBL" id="JANUAE010000012">
    <property type="protein sequence ID" value="MCS3711272.1"/>
    <property type="molecule type" value="Genomic_DNA"/>
</dbReference>
<dbReference type="Gene3D" id="2.160.20.10">
    <property type="entry name" value="Single-stranded right-handed beta-helix, Pectin lyase-like"/>
    <property type="match status" value="2"/>
</dbReference>
<dbReference type="Pfam" id="PF13229">
    <property type="entry name" value="Beta_helix"/>
    <property type="match status" value="2"/>
</dbReference>
<dbReference type="NCBIfam" id="TIGR04183">
    <property type="entry name" value="Por_Secre_tail"/>
    <property type="match status" value="1"/>
</dbReference>
<evidence type="ECO:0000313" key="7">
    <source>
        <dbReference type="Proteomes" id="UP001155057"/>
    </source>
</evidence>
<evidence type="ECO:0000256" key="1">
    <source>
        <dbReference type="ARBA" id="ARBA00022729"/>
    </source>
</evidence>